<gene>
    <name evidence="6" type="ORF">SAMN05216554_4211</name>
</gene>
<dbReference type="Pfam" id="PF00926">
    <property type="entry name" value="DHBP_synthase"/>
    <property type="match status" value="1"/>
</dbReference>
<protein>
    <recommendedName>
        <fullName evidence="5">3,4-dihydroxy-2-butanone 4-phosphate synthase</fullName>
        <shortName evidence="5">DHBP synthase</shortName>
        <ecNumber evidence="5">4.1.99.12</ecNumber>
    </recommendedName>
</protein>
<dbReference type="AlphaFoldDB" id="A0A1H3TI80"/>
<dbReference type="GO" id="GO:0005829">
    <property type="term" value="C:cytosol"/>
    <property type="evidence" value="ECO:0007669"/>
    <property type="project" value="TreeGrafter"/>
</dbReference>
<dbReference type="GO" id="GO:0046872">
    <property type="term" value="F:metal ion binding"/>
    <property type="evidence" value="ECO:0007669"/>
    <property type="project" value="UniProtKB-KW"/>
</dbReference>
<keyword evidence="7" id="KW-1185">Reference proteome</keyword>
<evidence type="ECO:0000256" key="1">
    <source>
        <dbReference type="ARBA" id="ARBA00002284"/>
    </source>
</evidence>
<dbReference type="Gene3D" id="3.90.870.10">
    <property type="entry name" value="DHBP synthase"/>
    <property type="match status" value="1"/>
</dbReference>
<dbReference type="PANTHER" id="PTHR21327:SF18">
    <property type="entry name" value="3,4-DIHYDROXY-2-BUTANONE 4-PHOSPHATE SYNTHASE"/>
    <property type="match status" value="1"/>
</dbReference>
<dbReference type="NCBIfam" id="TIGR00506">
    <property type="entry name" value="ribB"/>
    <property type="match status" value="1"/>
</dbReference>
<name>A0A1H3TI80_9MICO</name>
<comment type="subunit">
    <text evidence="5">Homodimer.</text>
</comment>
<keyword evidence="5" id="KW-0460">Magnesium</keyword>
<accession>A0A1H3TI80</accession>
<dbReference type="InterPro" id="IPR017945">
    <property type="entry name" value="DHBP_synth_RibB-like_a/b_dom"/>
</dbReference>
<reference evidence="6 7" key="1">
    <citation type="submission" date="2016-10" db="EMBL/GenBank/DDBJ databases">
        <authorList>
            <person name="de Groot N.N."/>
        </authorList>
    </citation>
    <scope>NUCLEOTIDE SEQUENCE [LARGE SCALE GENOMIC DNA]</scope>
    <source>
        <strain evidence="6 7">CGMCC 4.3491</strain>
    </source>
</reference>
<dbReference type="GO" id="GO:0008686">
    <property type="term" value="F:3,4-dihydroxy-2-butanone-4-phosphate synthase activity"/>
    <property type="evidence" value="ECO:0007669"/>
    <property type="project" value="UniProtKB-EC"/>
</dbReference>
<comment type="function">
    <text evidence="1 5">Catalyzes the conversion of D-ribulose 5-phosphate to formate and 3,4-dihydroxy-2-butanone 4-phosphate.</text>
</comment>
<comment type="pathway">
    <text evidence="2 5">Cofactor biosynthesis; riboflavin biosynthesis; 2-hydroxy-3-oxobutyl phosphate from D-ribulose 5-phosphate: step 1/1.</text>
</comment>
<comment type="catalytic activity">
    <reaction evidence="5">
        <text>D-ribulose 5-phosphate = (2S)-2-hydroxy-3-oxobutyl phosphate + formate + H(+)</text>
        <dbReference type="Rhea" id="RHEA:18457"/>
        <dbReference type="ChEBI" id="CHEBI:15378"/>
        <dbReference type="ChEBI" id="CHEBI:15740"/>
        <dbReference type="ChEBI" id="CHEBI:58121"/>
        <dbReference type="ChEBI" id="CHEBI:58830"/>
        <dbReference type="EC" id="4.1.99.12"/>
    </reaction>
</comment>
<dbReference type="EC" id="4.1.99.12" evidence="5"/>
<dbReference type="UniPathway" id="UPA00275">
    <property type="reaction ID" value="UER00399"/>
</dbReference>
<proteinExistence type="inferred from homology"/>
<comment type="similarity">
    <text evidence="5">Belongs to the DHBP synthase family.</text>
</comment>
<keyword evidence="5" id="KW-0456">Lyase</keyword>
<evidence type="ECO:0000256" key="4">
    <source>
        <dbReference type="ARBA" id="ARBA00022723"/>
    </source>
</evidence>
<organism evidence="6 7">
    <name type="scientific">Herbiconiux ginsengi</name>
    <dbReference type="NCBI Taxonomy" id="381665"/>
    <lineage>
        <taxon>Bacteria</taxon>
        <taxon>Bacillati</taxon>
        <taxon>Actinomycetota</taxon>
        <taxon>Actinomycetes</taxon>
        <taxon>Micrococcales</taxon>
        <taxon>Microbacteriaceae</taxon>
        <taxon>Herbiconiux</taxon>
    </lineage>
</organism>
<keyword evidence="4 5" id="KW-0479">Metal-binding</keyword>
<dbReference type="GO" id="GO:0016787">
    <property type="term" value="F:hydrolase activity"/>
    <property type="evidence" value="ECO:0007669"/>
    <property type="project" value="UniProtKB-KW"/>
</dbReference>
<evidence type="ECO:0000313" key="6">
    <source>
        <dbReference type="EMBL" id="SDZ49355.1"/>
    </source>
</evidence>
<dbReference type="SUPFAM" id="SSF55821">
    <property type="entry name" value="YrdC/RibB"/>
    <property type="match status" value="1"/>
</dbReference>
<dbReference type="GO" id="GO:0009231">
    <property type="term" value="P:riboflavin biosynthetic process"/>
    <property type="evidence" value="ECO:0007669"/>
    <property type="project" value="UniProtKB-UniPathway"/>
</dbReference>
<keyword evidence="3 5" id="KW-0686">Riboflavin biosynthesis</keyword>
<dbReference type="InterPro" id="IPR000422">
    <property type="entry name" value="DHBP_synthase_RibB"/>
</dbReference>
<keyword evidence="6" id="KW-0378">Hydrolase</keyword>
<evidence type="ECO:0000256" key="2">
    <source>
        <dbReference type="ARBA" id="ARBA00004904"/>
    </source>
</evidence>
<keyword evidence="5" id="KW-0464">Manganese</keyword>
<comment type="cofactor">
    <cofactor evidence="5">
        <name>Mg(2+)</name>
        <dbReference type="ChEBI" id="CHEBI:18420"/>
    </cofactor>
    <cofactor evidence="5">
        <name>Mn(2+)</name>
        <dbReference type="ChEBI" id="CHEBI:29035"/>
    </cofactor>
    <text evidence="5">Binds 2 divalent metal cations per subunit. Magnesium or manganese.</text>
</comment>
<dbReference type="PANTHER" id="PTHR21327">
    <property type="entry name" value="GTP CYCLOHYDROLASE II-RELATED"/>
    <property type="match status" value="1"/>
</dbReference>
<dbReference type="STRING" id="381665.SAMN05216554_4211"/>
<evidence type="ECO:0000256" key="3">
    <source>
        <dbReference type="ARBA" id="ARBA00022619"/>
    </source>
</evidence>
<dbReference type="EMBL" id="FNPZ01000005">
    <property type="protein sequence ID" value="SDZ49355.1"/>
    <property type="molecule type" value="Genomic_DNA"/>
</dbReference>
<dbReference type="Proteomes" id="UP000198891">
    <property type="component" value="Unassembled WGS sequence"/>
</dbReference>
<evidence type="ECO:0000313" key="7">
    <source>
        <dbReference type="Proteomes" id="UP000198891"/>
    </source>
</evidence>
<sequence>MTVSTPSTLASVPDVLETLRAGRPVLVCDAADRENEGDAIMSAALATPHWIAWMVRNTSGYLCAPLPGELADALELPLMVRDNQDPRRTAYTVSIDAATGIGTGISAHDRARTLNLLGAADSTATSFIRPGHILPVRAVDGGVRQRAGHTEAAVELLRAAGLPPVGVIGEMISSDGSTMRMAELLTTGDRDGLPVTSIECLIDWLNERDRTQPHRPASSRQRVP</sequence>
<evidence type="ECO:0000256" key="5">
    <source>
        <dbReference type="RuleBase" id="RU003843"/>
    </source>
</evidence>